<comment type="caution">
    <text evidence="2">The sequence shown here is derived from an EMBL/GenBank/DDBJ whole genome shotgun (WGS) entry which is preliminary data.</text>
</comment>
<keyword evidence="1" id="KW-0472">Membrane</keyword>
<dbReference type="RefSeq" id="WP_186906379.1">
    <property type="nucleotide sequence ID" value="NZ_JACOPP010000002.1"/>
</dbReference>
<feature type="transmembrane region" description="Helical" evidence="1">
    <location>
        <begin position="48"/>
        <end position="69"/>
    </location>
</feature>
<dbReference type="EMBL" id="JACOPP010000002">
    <property type="protein sequence ID" value="MBC5732476.1"/>
    <property type="molecule type" value="Genomic_DNA"/>
</dbReference>
<gene>
    <name evidence="2" type="ORF">H8S57_01880</name>
</gene>
<evidence type="ECO:0000313" key="3">
    <source>
        <dbReference type="Proteomes" id="UP000661435"/>
    </source>
</evidence>
<name>A0A8J6J4B9_9FIRM</name>
<accession>A0A8J6J4B9</accession>
<keyword evidence="1" id="KW-1133">Transmembrane helix</keyword>
<keyword evidence="3" id="KW-1185">Reference proteome</keyword>
<reference evidence="2" key="1">
    <citation type="submission" date="2020-08" db="EMBL/GenBank/DDBJ databases">
        <title>Genome public.</title>
        <authorList>
            <person name="Liu C."/>
            <person name="Sun Q."/>
        </authorList>
    </citation>
    <scope>NUCLEOTIDE SEQUENCE</scope>
    <source>
        <strain evidence="2">NSJ-51</strain>
    </source>
</reference>
<evidence type="ECO:0000313" key="2">
    <source>
        <dbReference type="EMBL" id="MBC5732476.1"/>
    </source>
</evidence>
<feature type="transmembrane region" description="Helical" evidence="1">
    <location>
        <begin position="20"/>
        <end position="42"/>
    </location>
</feature>
<sequence>MDQQPAKKRRGPKSKFGKILVNLIVTAVVGFLYFYVALPAINLQSSDFYLFIGILCVVYVVCALVTSGFNLGGGGPKEYFKFIKSQCLPIGILFLALILVAIVGSVISLPIFRAGAYRDLLDVQDGDFSADVAQISFNEIPTLDRTSAEFLGDRQMGTLSDMVSQFEYSNDSTQINYQGRPVRVAPIDYADIIKWFTNRSEGLPAYVVVDMVTQEATVVRLSEGMKYSFSEPLNRNISRHLRFQYPTFLFATPQFEIDEDGQPWWIAPRVVKTIGLFGGTDIHGAVLVNAITGESTYYEQVPTWVDNLYTPSLIMEQYDYHGTLINGFINSIFGQRDVTVTTEGYNYIALNDDVYMYTGVTSANADQSNLGFLLSNQRTKQTKFYSAPGATEDAAKLSAMGVVQDLGYTATFPLLLNIADQPTYFIPLKDATNLVKSYAMVNVAQYQVVAVGSTVAACEQSYIALLSEKGITTTEELPRTEVSGRITDIRSAVMDGNSYYFIQLRGDAVYYSLSAAANPIAVILNVGDTVTISHAPALEGESSSILTGETVTLDRAAP</sequence>
<dbReference type="AlphaFoldDB" id="A0A8J6J4B9"/>
<proteinExistence type="predicted"/>
<feature type="transmembrane region" description="Helical" evidence="1">
    <location>
        <begin position="90"/>
        <end position="112"/>
    </location>
</feature>
<keyword evidence="1" id="KW-0812">Transmembrane</keyword>
<dbReference type="Proteomes" id="UP000661435">
    <property type="component" value="Unassembled WGS sequence"/>
</dbReference>
<evidence type="ECO:0000256" key="1">
    <source>
        <dbReference type="SAM" id="Phobius"/>
    </source>
</evidence>
<organism evidence="2 3">
    <name type="scientific">Lawsonibacter hominis</name>
    <dbReference type="NCBI Taxonomy" id="2763053"/>
    <lineage>
        <taxon>Bacteria</taxon>
        <taxon>Bacillati</taxon>
        <taxon>Bacillota</taxon>
        <taxon>Clostridia</taxon>
        <taxon>Eubacteriales</taxon>
        <taxon>Oscillospiraceae</taxon>
        <taxon>Lawsonibacter</taxon>
    </lineage>
</organism>
<protein>
    <submittedName>
        <fullName evidence="2">CvpA family protein</fullName>
    </submittedName>
</protein>